<accession>A0A8T0HMW4</accession>
<dbReference type="EMBL" id="CM026426">
    <property type="protein sequence ID" value="KAG0571978.1"/>
    <property type="molecule type" value="Genomic_DNA"/>
</dbReference>
<keyword evidence="2" id="KW-1185">Reference proteome</keyword>
<organism evidence="1 2">
    <name type="scientific">Ceratodon purpureus</name>
    <name type="common">Fire moss</name>
    <name type="synonym">Dicranum purpureum</name>
    <dbReference type="NCBI Taxonomy" id="3225"/>
    <lineage>
        <taxon>Eukaryota</taxon>
        <taxon>Viridiplantae</taxon>
        <taxon>Streptophyta</taxon>
        <taxon>Embryophyta</taxon>
        <taxon>Bryophyta</taxon>
        <taxon>Bryophytina</taxon>
        <taxon>Bryopsida</taxon>
        <taxon>Dicranidae</taxon>
        <taxon>Pseudoditrichales</taxon>
        <taxon>Ditrichaceae</taxon>
        <taxon>Ceratodon</taxon>
    </lineage>
</organism>
<comment type="caution">
    <text evidence="1">The sequence shown here is derived from an EMBL/GenBank/DDBJ whole genome shotgun (WGS) entry which is preliminary data.</text>
</comment>
<dbReference type="Proteomes" id="UP000822688">
    <property type="component" value="Chromosome V"/>
</dbReference>
<sequence>MANNIKQVAADECTRKKGFTHKLGFKGVQGLVRVFMDEFDRPPTEEEVVFEKQNGIHVAVDKVQNRSIGGKMQEVR</sequence>
<evidence type="ECO:0000313" key="1">
    <source>
        <dbReference type="EMBL" id="KAG0571978.1"/>
    </source>
</evidence>
<evidence type="ECO:0000313" key="2">
    <source>
        <dbReference type="Proteomes" id="UP000822688"/>
    </source>
</evidence>
<name>A0A8T0HMW4_CERPU</name>
<protein>
    <submittedName>
        <fullName evidence="1">Uncharacterized protein</fullName>
    </submittedName>
</protein>
<reference evidence="1" key="1">
    <citation type="submission" date="2020-06" db="EMBL/GenBank/DDBJ databases">
        <title>WGS assembly of Ceratodon purpureus strain R40.</title>
        <authorList>
            <person name="Carey S.B."/>
            <person name="Jenkins J."/>
            <person name="Shu S."/>
            <person name="Lovell J.T."/>
            <person name="Sreedasyam A."/>
            <person name="Maumus F."/>
            <person name="Tiley G.P."/>
            <person name="Fernandez-Pozo N."/>
            <person name="Barry K."/>
            <person name="Chen C."/>
            <person name="Wang M."/>
            <person name="Lipzen A."/>
            <person name="Daum C."/>
            <person name="Saski C.A."/>
            <person name="Payton A.C."/>
            <person name="Mcbreen J.C."/>
            <person name="Conrad R.E."/>
            <person name="Kollar L.M."/>
            <person name="Olsson S."/>
            <person name="Huttunen S."/>
            <person name="Landis J.B."/>
            <person name="Wickett N.J."/>
            <person name="Johnson M.G."/>
            <person name="Rensing S.A."/>
            <person name="Grimwood J."/>
            <person name="Schmutz J."/>
            <person name="Mcdaniel S.F."/>
        </authorList>
    </citation>
    <scope>NUCLEOTIDE SEQUENCE</scope>
    <source>
        <strain evidence="1">R40</strain>
    </source>
</reference>
<proteinExistence type="predicted"/>
<dbReference type="AlphaFoldDB" id="A0A8T0HMW4"/>
<gene>
    <name evidence="1" type="ORF">KC19_VG058400</name>
</gene>